<organism evidence="1 2">
    <name type="scientific">Bosea minatitlanensis</name>
    <dbReference type="NCBI Taxonomy" id="128782"/>
    <lineage>
        <taxon>Bacteria</taxon>
        <taxon>Pseudomonadati</taxon>
        <taxon>Pseudomonadota</taxon>
        <taxon>Alphaproteobacteria</taxon>
        <taxon>Hyphomicrobiales</taxon>
        <taxon>Boseaceae</taxon>
        <taxon>Bosea</taxon>
    </lineage>
</organism>
<dbReference type="RefSeq" id="WP_260347962.1">
    <property type="nucleotide sequence ID" value="NZ_JAOAOS010000002.1"/>
</dbReference>
<protein>
    <submittedName>
        <fullName evidence="1">Uncharacterized protein</fullName>
    </submittedName>
</protein>
<reference evidence="2" key="1">
    <citation type="journal article" date="2019" name="Int. J. Syst. Evol. Microbiol.">
        <title>The Global Catalogue of Microorganisms (GCM) 10K type strain sequencing project: providing services to taxonomists for standard genome sequencing and annotation.</title>
        <authorList>
            <consortium name="The Broad Institute Genomics Platform"/>
            <consortium name="The Broad Institute Genome Sequencing Center for Infectious Disease"/>
            <person name="Wu L."/>
            <person name="Ma J."/>
        </authorList>
    </citation>
    <scope>NUCLEOTIDE SEQUENCE [LARGE SCALE GENOMIC DNA]</scope>
    <source>
        <strain evidence="2">CGMCC 1.15643</strain>
    </source>
</reference>
<comment type="caution">
    <text evidence="1">The sequence shown here is derived from an EMBL/GenBank/DDBJ whole genome shotgun (WGS) entry which is preliminary data.</text>
</comment>
<evidence type="ECO:0000313" key="1">
    <source>
        <dbReference type="EMBL" id="MFC5292692.1"/>
    </source>
</evidence>
<evidence type="ECO:0000313" key="2">
    <source>
        <dbReference type="Proteomes" id="UP001595976"/>
    </source>
</evidence>
<accession>A0ABW0EZJ5</accession>
<proteinExistence type="predicted"/>
<keyword evidence="2" id="KW-1185">Reference proteome</keyword>
<dbReference type="EMBL" id="JBHSLI010000002">
    <property type="protein sequence ID" value="MFC5292692.1"/>
    <property type="molecule type" value="Genomic_DNA"/>
</dbReference>
<dbReference type="Proteomes" id="UP001595976">
    <property type="component" value="Unassembled WGS sequence"/>
</dbReference>
<name>A0ABW0EZJ5_9HYPH</name>
<sequence>MADLFHAHIAAAHFWLWCFKEPMGSNRADYMQRCIASIREALAVANRMHDRQRAGLCLRILNWLRAAEREA</sequence>
<gene>
    <name evidence="1" type="ORF">ACFPK2_06790</name>
</gene>